<dbReference type="OrthoDB" id="6105938at2759"/>
<evidence type="ECO:0000259" key="6">
    <source>
        <dbReference type="PROSITE" id="PS50089"/>
    </source>
</evidence>
<dbReference type="Pfam" id="PF13639">
    <property type="entry name" value="zf-RING_2"/>
    <property type="match status" value="1"/>
</dbReference>
<organism evidence="7 8">
    <name type="scientific">Rhynchophorus ferrugineus</name>
    <name type="common">Red palm weevil</name>
    <name type="synonym">Curculio ferrugineus</name>
    <dbReference type="NCBI Taxonomy" id="354439"/>
    <lineage>
        <taxon>Eukaryota</taxon>
        <taxon>Metazoa</taxon>
        <taxon>Ecdysozoa</taxon>
        <taxon>Arthropoda</taxon>
        <taxon>Hexapoda</taxon>
        <taxon>Insecta</taxon>
        <taxon>Pterygota</taxon>
        <taxon>Neoptera</taxon>
        <taxon>Endopterygota</taxon>
        <taxon>Coleoptera</taxon>
        <taxon>Polyphaga</taxon>
        <taxon>Cucujiformia</taxon>
        <taxon>Curculionidae</taxon>
        <taxon>Dryophthorinae</taxon>
        <taxon>Rhynchophorus</taxon>
    </lineage>
</organism>
<evidence type="ECO:0000313" key="7">
    <source>
        <dbReference type="EMBL" id="KAF7283036.1"/>
    </source>
</evidence>
<dbReference type="InterPro" id="IPR001841">
    <property type="entry name" value="Znf_RING"/>
</dbReference>
<dbReference type="SMART" id="SM00184">
    <property type="entry name" value="RING"/>
    <property type="match status" value="1"/>
</dbReference>
<keyword evidence="8" id="KW-1185">Reference proteome</keyword>
<keyword evidence="1" id="KW-0479">Metal-binding</keyword>
<dbReference type="Gene3D" id="3.30.40.10">
    <property type="entry name" value="Zinc/RING finger domain, C3HC4 (zinc finger)"/>
    <property type="match status" value="1"/>
</dbReference>
<dbReference type="AlphaFoldDB" id="A0A834MI11"/>
<dbReference type="SUPFAM" id="SSF57850">
    <property type="entry name" value="RING/U-box"/>
    <property type="match status" value="1"/>
</dbReference>
<dbReference type="InterPro" id="IPR047134">
    <property type="entry name" value="RNF4"/>
</dbReference>
<dbReference type="PANTHER" id="PTHR23041">
    <property type="entry name" value="RING FINGER DOMAIN-CONTAINING"/>
    <property type="match status" value="1"/>
</dbReference>
<dbReference type="EMBL" id="JAACXV010000143">
    <property type="protein sequence ID" value="KAF7283036.1"/>
    <property type="molecule type" value="Genomic_DNA"/>
</dbReference>
<gene>
    <name evidence="7" type="ORF">GWI33_001543</name>
</gene>
<accession>A0A834MI11</accession>
<evidence type="ECO:0000256" key="2">
    <source>
        <dbReference type="ARBA" id="ARBA00022771"/>
    </source>
</evidence>
<dbReference type="PROSITE" id="PS00518">
    <property type="entry name" value="ZF_RING_1"/>
    <property type="match status" value="1"/>
</dbReference>
<evidence type="ECO:0000313" key="8">
    <source>
        <dbReference type="Proteomes" id="UP000625711"/>
    </source>
</evidence>
<reference evidence="7" key="1">
    <citation type="submission" date="2020-08" db="EMBL/GenBank/DDBJ databases">
        <title>Genome sequencing and assembly of the red palm weevil Rhynchophorus ferrugineus.</title>
        <authorList>
            <person name="Dias G.B."/>
            <person name="Bergman C.M."/>
            <person name="Manee M."/>
        </authorList>
    </citation>
    <scope>NUCLEOTIDE SEQUENCE</scope>
    <source>
        <strain evidence="7">AA-2017</strain>
        <tissue evidence="7">Whole larva</tissue>
    </source>
</reference>
<feature type="region of interest" description="Disordered" evidence="5">
    <location>
        <begin position="67"/>
        <end position="86"/>
    </location>
</feature>
<proteinExistence type="predicted"/>
<evidence type="ECO:0000256" key="3">
    <source>
        <dbReference type="ARBA" id="ARBA00022833"/>
    </source>
</evidence>
<dbReference type="InterPro" id="IPR017907">
    <property type="entry name" value="Znf_RING_CS"/>
</dbReference>
<protein>
    <recommendedName>
        <fullName evidence="6">RING-type domain-containing protein</fullName>
    </recommendedName>
</protein>
<keyword evidence="3" id="KW-0862">Zinc</keyword>
<comment type="caution">
    <text evidence="7">The sequence shown here is derived from an EMBL/GenBank/DDBJ whole genome shotgun (WGS) entry which is preliminary data.</text>
</comment>
<name>A0A834MI11_RHYFE</name>
<dbReference type="PANTHER" id="PTHR23041:SF78">
    <property type="entry name" value="E3 UBIQUITIN-PROTEIN LIGASE RNF4"/>
    <property type="match status" value="1"/>
</dbReference>
<dbReference type="GO" id="GO:0008270">
    <property type="term" value="F:zinc ion binding"/>
    <property type="evidence" value="ECO:0007669"/>
    <property type="project" value="UniProtKB-KW"/>
</dbReference>
<sequence length="336" mass="38174">MPRLRNQPKRKLIRQEYLSSDDSDCYFNTSLKNGNHASNKNRKTVFKYKDSSDDSDYEGILKKKELKEKKKRKTKHSSNSLNSGAPYNKKCSKTIEVLDSDNEDIEYHIKEAYKQDIENKVSSFFKQFNSDDDDDFKSISVPKVEHKQNLQSINSTSKKYNKDMYVLTSDTETEADVKPSTSTCNLVNNVVENNKPTEMKPAIKTTCSEDLFSFVEDIIEQNDVIKAGVEKVKGALIPSFEDLMKKTNEILSSTTSVIGNIASKPKEPEVQTIVIEKKGPNCPVCLESLNGDSKVMVTVCGHMFCESCIKRVVQTIKKCPTCRNVITDKKYHPIYL</sequence>
<evidence type="ECO:0000256" key="4">
    <source>
        <dbReference type="PROSITE-ProRule" id="PRU00175"/>
    </source>
</evidence>
<keyword evidence="2 4" id="KW-0863">Zinc-finger</keyword>
<dbReference type="PROSITE" id="PS50089">
    <property type="entry name" value="ZF_RING_2"/>
    <property type="match status" value="1"/>
</dbReference>
<evidence type="ECO:0000256" key="5">
    <source>
        <dbReference type="SAM" id="MobiDB-lite"/>
    </source>
</evidence>
<dbReference type="Proteomes" id="UP000625711">
    <property type="component" value="Unassembled WGS sequence"/>
</dbReference>
<evidence type="ECO:0000256" key="1">
    <source>
        <dbReference type="ARBA" id="ARBA00022723"/>
    </source>
</evidence>
<dbReference type="InterPro" id="IPR013083">
    <property type="entry name" value="Znf_RING/FYVE/PHD"/>
</dbReference>
<feature type="domain" description="RING-type" evidence="6">
    <location>
        <begin position="282"/>
        <end position="323"/>
    </location>
</feature>